<dbReference type="InterPro" id="IPR016191">
    <property type="entry name" value="Ribonuclease/ribotoxin"/>
</dbReference>
<reference evidence="3 4" key="1">
    <citation type="submission" date="2018-02" db="EMBL/GenBank/DDBJ databases">
        <title>The genomes of Aspergillus section Nigri reveals drivers in fungal speciation.</title>
        <authorList>
            <consortium name="DOE Joint Genome Institute"/>
            <person name="Vesth T.C."/>
            <person name="Nybo J."/>
            <person name="Theobald S."/>
            <person name="Brandl J."/>
            <person name="Frisvad J.C."/>
            <person name="Nielsen K.F."/>
            <person name="Lyhne E.K."/>
            <person name="Kogle M.E."/>
            <person name="Kuo A."/>
            <person name="Riley R."/>
            <person name="Clum A."/>
            <person name="Nolan M."/>
            <person name="Lipzen A."/>
            <person name="Salamov A."/>
            <person name="Henrissat B."/>
            <person name="Wiebenga A."/>
            <person name="De vries R.P."/>
            <person name="Grigoriev I.V."/>
            <person name="Mortensen U.H."/>
            <person name="Andersen M.R."/>
            <person name="Baker S.E."/>
        </authorList>
    </citation>
    <scope>NUCLEOTIDE SEQUENCE [LARGE SCALE GENOMIC DNA]</scope>
    <source>
        <strain evidence="3 4">CBS 114.51</strain>
    </source>
</reference>
<keyword evidence="4" id="KW-1185">Reference proteome</keyword>
<dbReference type="AlphaFoldDB" id="A0A8T8WTF6"/>
<dbReference type="Proteomes" id="UP000249497">
    <property type="component" value="Unassembled WGS sequence"/>
</dbReference>
<sequence length="113" mass="12551">MAPSCGWLICKPKTNKSDVKEFHVNVDIAKAQANAAGFTKCKSGDLTTSRTPTRFSGIKEYKKGNKSDDQDKTPIRVVYVQTKDKKLQFCGVMIHLDVLVDYQGSGYFAKCNP</sequence>
<dbReference type="GeneID" id="37177552"/>
<proteinExistence type="predicted"/>
<dbReference type="OrthoDB" id="4470832at2759"/>
<gene>
    <name evidence="3" type="ORF">BO86DRAFT_402461</name>
</gene>
<evidence type="ECO:0000313" key="4">
    <source>
        <dbReference type="Proteomes" id="UP000249497"/>
    </source>
</evidence>
<evidence type="ECO:0000256" key="2">
    <source>
        <dbReference type="ARBA" id="ARBA00022801"/>
    </source>
</evidence>
<dbReference type="GO" id="GO:0004540">
    <property type="term" value="F:RNA nuclease activity"/>
    <property type="evidence" value="ECO:0007669"/>
    <property type="project" value="InterPro"/>
</dbReference>
<keyword evidence="1" id="KW-0540">Nuclease</keyword>
<dbReference type="GO" id="GO:0016787">
    <property type="term" value="F:hydrolase activity"/>
    <property type="evidence" value="ECO:0007669"/>
    <property type="project" value="UniProtKB-KW"/>
</dbReference>
<evidence type="ECO:0000313" key="3">
    <source>
        <dbReference type="EMBL" id="RAH78782.1"/>
    </source>
</evidence>
<dbReference type="RefSeq" id="XP_025524676.1">
    <property type="nucleotide sequence ID" value="XM_025673860.1"/>
</dbReference>
<dbReference type="Gene3D" id="3.10.450.30">
    <property type="entry name" value="Microbial ribonucleases"/>
    <property type="match status" value="1"/>
</dbReference>
<accession>A0A8T8WTF6</accession>
<dbReference type="SUPFAM" id="SSF53933">
    <property type="entry name" value="Microbial ribonucleases"/>
    <property type="match status" value="1"/>
</dbReference>
<keyword evidence="2" id="KW-0378">Hydrolase</keyword>
<organism evidence="3 4">
    <name type="scientific">Aspergillus japonicus CBS 114.51</name>
    <dbReference type="NCBI Taxonomy" id="1448312"/>
    <lineage>
        <taxon>Eukaryota</taxon>
        <taxon>Fungi</taxon>
        <taxon>Dikarya</taxon>
        <taxon>Ascomycota</taxon>
        <taxon>Pezizomycotina</taxon>
        <taxon>Eurotiomycetes</taxon>
        <taxon>Eurotiomycetidae</taxon>
        <taxon>Eurotiales</taxon>
        <taxon>Aspergillaceae</taxon>
        <taxon>Aspergillus</taxon>
        <taxon>Aspergillus subgen. Circumdati</taxon>
    </lineage>
</organism>
<evidence type="ECO:0000256" key="1">
    <source>
        <dbReference type="ARBA" id="ARBA00022722"/>
    </source>
</evidence>
<name>A0A8T8WTF6_ASPJA</name>
<protein>
    <submittedName>
        <fullName evidence="3">Uncharacterized protein</fullName>
    </submittedName>
</protein>
<dbReference type="EMBL" id="KZ824822">
    <property type="protein sequence ID" value="RAH78782.1"/>
    <property type="molecule type" value="Genomic_DNA"/>
</dbReference>
<dbReference type="GO" id="GO:0003723">
    <property type="term" value="F:RNA binding"/>
    <property type="evidence" value="ECO:0007669"/>
    <property type="project" value="InterPro"/>
</dbReference>